<keyword evidence="1" id="KW-0812">Transmembrane</keyword>
<dbReference type="Proteomes" id="UP000005714">
    <property type="component" value="Unassembled WGS sequence"/>
</dbReference>
<accession>D4YPQ1</accession>
<dbReference type="EMBL" id="ADNU01000053">
    <property type="protein sequence ID" value="EFG46786.1"/>
    <property type="molecule type" value="Genomic_DNA"/>
</dbReference>
<proteinExistence type="predicted"/>
<gene>
    <name evidence="2" type="ORF">HMPREF0183_1911</name>
</gene>
<evidence type="ECO:0000256" key="1">
    <source>
        <dbReference type="SAM" id="Phobius"/>
    </source>
</evidence>
<comment type="caution">
    <text evidence="2">The sequence shown here is derived from an EMBL/GenBank/DDBJ whole genome shotgun (WGS) entry which is preliminary data.</text>
</comment>
<name>D4YPQ1_9MICO</name>
<keyword evidence="3" id="KW-1185">Reference proteome</keyword>
<keyword evidence="1" id="KW-0472">Membrane</keyword>
<organism evidence="2 3">
    <name type="scientific">Brevibacterium mcbrellneri ATCC 49030</name>
    <dbReference type="NCBI Taxonomy" id="585530"/>
    <lineage>
        <taxon>Bacteria</taxon>
        <taxon>Bacillati</taxon>
        <taxon>Actinomycetota</taxon>
        <taxon>Actinomycetes</taxon>
        <taxon>Micrococcales</taxon>
        <taxon>Brevibacteriaceae</taxon>
        <taxon>Brevibacterium</taxon>
    </lineage>
</organism>
<evidence type="ECO:0000313" key="2">
    <source>
        <dbReference type="EMBL" id="EFG46786.1"/>
    </source>
</evidence>
<sequence>MSVLHLSPKAILKNTVPLLLLRDFPQMQLSTLLYFQVTLLTLGTPGIIGM</sequence>
<protein>
    <submittedName>
        <fullName evidence="2">Uncharacterized protein</fullName>
    </submittedName>
</protein>
<keyword evidence="1" id="KW-1133">Transmembrane helix</keyword>
<evidence type="ECO:0000313" key="3">
    <source>
        <dbReference type="Proteomes" id="UP000005714"/>
    </source>
</evidence>
<feature type="transmembrane region" description="Helical" evidence="1">
    <location>
        <begin position="27"/>
        <end position="48"/>
    </location>
</feature>
<reference evidence="2 3" key="1">
    <citation type="submission" date="2010-04" db="EMBL/GenBank/DDBJ databases">
        <authorList>
            <person name="Qin X."/>
            <person name="Bachman B."/>
            <person name="Battles P."/>
            <person name="Bell A."/>
            <person name="Bess C."/>
            <person name="Bickham C."/>
            <person name="Chaboub L."/>
            <person name="Chen D."/>
            <person name="Coyle M."/>
            <person name="Deiros D.R."/>
            <person name="Dinh H."/>
            <person name="Forbes L."/>
            <person name="Fowler G."/>
            <person name="Francisco L."/>
            <person name="Fu Q."/>
            <person name="Gubbala S."/>
            <person name="Hale W."/>
            <person name="Han Y."/>
            <person name="Hemphill L."/>
            <person name="Highlander S.K."/>
            <person name="Hirani K."/>
            <person name="Hogues M."/>
            <person name="Jackson L."/>
            <person name="Jakkamsetti A."/>
            <person name="Javaid M."/>
            <person name="Jiang H."/>
            <person name="Korchina V."/>
            <person name="Kovar C."/>
            <person name="Lara F."/>
            <person name="Lee S."/>
            <person name="Mata R."/>
            <person name="Mathew T."/>
            <person name="Moen C."/>
            <person name="Morales K."/>
            <person name="Munidasa M."/>
            <person name="Nazareth L."/>
            <person name="Ngo R."/>
            <person name="Nguyen L."/>
            <person name="Okwuonu G."/>
            <person name="Ongeri F."/>
            <person name="Patil S."/>
            <person name="Petrosino J."/>
            <person name="Pham C."/>
            <person name="Pham P."/>
            <person name="Pu L.-L."/>
            <person name="Puazo M."/>
            <person name="Raj R."/>
            <person name="Reid J."/>
            <person name="Rouhana J."/>
            <person name="Saada N."/>
            <person name="Shang Y."/>
            <person name="Simmons D."/>
            <person name="Thornton R."/>
            <person name="Warren J."/>
            <person name="Weissenberger G."/>
            <person name="Zhang J."/>
            <person name="Zhang L."/>
            <person name="Zhou C."/>
            <person name="Zhu D."/>
            <person name="Muzny D."/>
            <person name="Worley K."/>
            <person name="Gibbs R."/>
        </authorList>
    </citation>
    <scope>NUCLEOTIDE SEQUENCE [LARGE SCALE GENOMIC DNA]</scope>
    <source>
        <strain evidence="2 3">ATCC 49030</strain>
    </source>
</reference>
<dbReference type="AlphaFoldDB" id="D4YPQ1"/>